<evidence type="ECO:0000313" key="4">
    <source>
        <dbReference type="Proteomes" id="UP000238157"/>
    </source>
</evidence>
<dbReference type="Pfam" id="PF00722">
    <property type="entry name" value="Glyco_hydro_16"/>
    <property type="match status" value="1"/>
</dbReference>
<dbReference type="GO" id="GO:0004553">
    <property type="term" value="F:hydrolase activity, hydrolyzing O-glycosyl compounds"/>
    <property type="evidence" value="ECO:0007669"/>
    <property type="project" value="InterPro"/>
</dbReference>
<keyword evidence="3" id="KW-0378">Hydrolase</keyword>
<dbReference type="SUPFAM" id="SSF49899">
    <property type="entry name" value="Concanavalin A-like lectins/glucanases"/>
    <property type="match status" value="1"/>
</dbReference>
<dbReference type="InterPro" id="IPR013320">
    <property type="entry name" value="ConA-like_dom_sf"/>
</dbReference>
<dbReference type="EMBL" id="PVTR01000003">
    <property type="protein sequence ID" value="PRY88955.1"/>
    <property type="molecule type" value="Genomic_DNA"/>
</dbReference>
<dbReference type="Proteomes" id="UP000238157">
    <property type="component" value="Unassembled WGS sequence"/>
</dbReference>
<evidence type="ECO:0000256" key="1">
    <source>
        <dbReference type="ARBA" id="ARBA00006865"/>
    </source>
</evidence>
<dbReference type="InterPro" id="IPR000757">
    <property type="entry name" value="Beta-glucanase-like"/>
</dbReference>
<feature type="domain" description="GH16" evidence="2">
    <location>
        <begin position="1"/>
        <end position="263"/>
    </location>
</feature>
<dbReference type="InterPro" id="IPR050546">
    <property type="entry name" value="Glycosyl_Hydrlase_16"/>
</dbReference>
<comment type="caution">
    <text evidence="3">The sequence shown here is derived from an EMBL/GenBank/DDBJ whole genome shotgun (WGS) entry which is preliminary data.</text>
</comment>
<evidence type="ECO:0000259" key="2">
    <source>
        <dbReference type="PROSITE" id="PS51762"/>
    </source>
</evidence>
<comment type="similarity">
    <text evidence="1">Belongs to the glycosyl hydrolase 16 family.</text>
</comment>
<dbReference type="PROSITE" id="PS51257">
    <property type="entry name" value="PROKAR_LIPOPROTEIN"/>
    <property type="match status" value="1"/>
</dbReference>
<proteinExistence type="inferred from homology"/>
<keyword evidence="4" id="KW-1185">Reference proteome</keyword>
<dbReference type="CDD" id="cd08023">
    <property type="entry name" value="GH16_laminarinase_like"/>
    <property type="match status" value="1"/>
</dbReference>
<protein>
    <submittedName>
        <fullName evidence="3">Glycosyl hydrolase family 16</fullName>
    </submittedName>
</protein>
<dbReference type="PROSITE" id="PS51762">
    <property type="entry name" value="GH16_2"/>
    <property type="match status" value="1"/>
</dbReference>
<dbReference type="PANTHER" id="PTHR10963">
    <property type="entry name" value="GLYCOSYL HYDROLASE-RELATED"/>
    <property type="match status" value="1"/>
</dbReference>
<dbReference type="AlphaFoldDB" id="A0A2T0WQK5"/>
<dbReference type="PANTHER" id="PTHR10963:SF55">
    <property type="entry name" value="GLYCOSIDE HYDROLASE FAMILY 16 PROTEIN"/>
    <property type="match status" value="1"/>
</dbReference>
<dbReference type="Gene3D" id="2.60.120.200">
    <property type="match status" value="1"/>
</dbReference>
<dbReference type="RefSeq" id="WP_106132755.1">
    <property type="nucleotide sequence ID" value="NZ_PVTR01000003.1"/>
</dbReference>
<organism evidence="3 4">
    <name type="scientific">Mongoliibacter ruber</name>
    <dbReference type="NCBI Taxonomy" id="1750599"/>
    <lineage>
        <taxon>Bacteria</taxon>
        <taxon>Pseudomonadati</taxon>
        <taxon>Bacteroidota</taxon>
        <taxon>Cytophagia</taxon>
        <taxon>Cytophagales</taxon>
        <taxon>Cyclobacteriaceae</taxon>
        <taxon>Mongoliibacter</taxon>
    </lineage>
</organism>
<accession>A0A2T0WQK5</accession>
<dbReference type="GO" id="GO:0005975">
    <property type="term" value="P:carbohydrate metabolic process"/>
    <property type="evidence" value="ECO:0007669"/>
    <property type="project" value="InterPro"/>
</dbReference>
<gene>
    <name evidence="3" type="ORF">CLW00_10375</name>
</gene>
<sequence length="263" mass="30378">MKNLIIPIALFFLIGCQSLTVDDNLIWAEEFDYEGLPDLENWTYDVGDHGWGNNELQYYTENKPENARVENGKLIIQAHQDSAYEKGYSSARLLTRGKHAWKYGYIEISAKLPKGVGTWPAIWMLPEENNYGGWPKSGEIDIMEHVGYDQGVVHGTVHTEAFNHRKNTQVGKQIQVPDCSEAFHVYAIDWQEDKIDFYLDGEKYHTFENTKGGWEEWPFDHEFHLILNIAVGGDWGGSKGVDTDIWPQQMEVDYIRVYKTRPE</sequence>
<evidence type="ECO:0000313" key="3">
    <source>
        <dbReference type="EMBL" id="PRY88955.1"/>
    </source>
</evidence>
<name>A0A2T0WQK5_9BACT</name>
<reference evidence="3 4" key="1">
    <citation type="submission" date="2018-03" db="EMBL/GenBank/DDBJ databases">
        <title>Genomic Encyclopedia of Archaeal and Bacterial Type Strains, Phase II (KMG-II): from individual species to whole genera.</title>
        <authorList>
            <person name="Goeker M."/>
        </authorList>
    </citation>
    <scope>NUCLEOTIDE SEQUENCE [LARGE SCALE GENOMIC DNA]</scope>
    <source>
        <strain evidence="3 4">DSM 27929</strain>
    </source>
</reference>
<dbReference type="OrthoDB" id="9776255at2"/>